<sequence length="395" mass="44647">MSVAGWLALVGLVLVLLAGMLVWQLLRARNMQVWILAYLRRRPPTVTGRPVHVMFCFVDHFEPMWHGADADVQRARVDRWCSEYRALAARHRDADGRPPQHTFFYPEEEYVPAHLEKLASLCADGFGEIEVHLHHDNDTEANFRECITRFNQILHERHGALPRDPGTGQLRFGFIHGNWSLDNSRCDGRWCGINNELVLLRELGCYADFTLPSAPSETQTSTINSIYYATDDPGRPKSHDRGTPVKVGGRPEGDLMLVQGPLGLNWRERRAGVVPRIENADVRASCPPTPARVDAWVRTGIHVEGRPDWVFVKVHTHGTQEHDMDTLLGAPVDAMHDHLERRYNDGKDYVLHYVTARELYNIVKAAEAGLDGDPGQYRDRGLPPPRSSWAGGRAQ</sequence>
<accession>A0ABN7QYT5</accession>
<reference evidence="3 4" key="1">
    <citation type="submission" date="2021-04" db="EMBL/GenBank/DDBJ databases">
        <authorList>
            <person name="Rodrigo-Torres L."/>
            <person name="Arahal R. D."/>
            <person name="Lucena T."/>
        </authorList>
    </citation>
    <scope>NUCLEOTIDE SEQUENCE [LARGE SCALE GENOMIC DNA]</scope>
    <source>
        <strain evidence="3 4">CECT 30171</strain>
    </source>
</reference>
<evidence type="ECO:0000256" key="1">
    <source>
        <dbReference type="SAM" id="MobiDB-lite"/>
    </source>
</evidence>
<evidence type="ECO:0000313" key="4">
    <source>
        <dbReference type="Proteomes" id="UP000680116"/>
    </source>
</evidence>
<organism evidence="3 4">
    <name type="scientific">Novilysobacter luteus</name>
    <dbReference type="NCBI Taxonomy" id="2822368"/>
    <lineage>
        <taxon>Bacteria</taxon>
        <taxon>Pseudomonadati</taxon>
        <taxon>Pseudomonadota</taxon>
        <taxon>Gammaproteobacteria</taxon>
        <taxon>Lysobacterales</taxon>
        <taxon>Lysobacteraceae</taxon>
        <taxon>Novilysobacter</taxon>
    </lineage>
</organism>
<keyword evidence="2" id="KW-1133">Transmembrane helix</keyword>
<gene>
    <name evidence="3" type="ORF">LYB30171_01639</name>
</gene>
<feature type="region of interest" description="Disordered" evidence="1">
    <location>
        <begin position="370"/>
        <end position="395"/>
    </location>
</feature>
<dbReference type="Proteomes" id="UP000680116">
    <property type="component" value="Chromosome"/>
</dbReference>
<proteinExistence type="predicted"/>
<dbReference type="EMBL" id="OU015430">
    <property type="protein sequence ID" value="CAG4974278.1"/>
    <property type="molecule type" value="Genomic_DNA"/>
</dbReference>
<dbReference type="RefSeq" id="WP_215218232.1">
    <property type="nucleotide sequence ID" value="NZ_OU015430.1"/>
</dbReference>
<feature type="region of interest" description="Disordered" evidence="1">
    <location>
        <begin position="228"/>
        <end position="252"/>
    </location>
</feature>
<evidence type="ECO:0000313" key="3">
    <source>
        <dbReference type="EMBL" id="CAG4974278.1"/>
    </source>
</evidence>
<name>A0ABN7QYT5_9GAMM</name>
<keyword evidence="4" id="KW-1185">Reference proteome</keyword>
<protein>
    <submittedName>
        <fullName evidence="3">Uncharacterized protein</fullName>
    </submittedName>
</protein>
<evidence type="ECO:0000256" key="2">
    <source>
        <dbReference type="SAM" id="Phobius"/>
    </source>
</evidence>
<feature type="compositionally biased region" description="Basic and acidic residues" evidence="1">
    <location>
        <begin position="232"/>
        <end position="252"/>
    </location>
</feature>
<feature type="transmembrane region" description="Helical" evidence="2">
    <location>
        <begin position="6"/>
        <end position="26"/>
    </location>
</feature>
<keyword evidence="2" id="KW-0812">Transmembrane</keyword>
<keyword evidence="2" id="KW-0472">Membrane</keyword>